<proteinExistence type="predicted"/>
<evidence type="ECO:0000313" key="2">
    <source>
        <dbReference type="EMBL" id="NBC41472.1"/>
    </source>
</evidence>
<sequence length="62" mass="7193">MTRVEWMPRPPADASDASHHQLQRQDDAVDVLADALWELWLRRHAQPQRQAPAWRAEESAHG</sequence>
<reference evidence="2 3" key="1">
    <citation type="submission" date="2020-01" db="EMBL/GenBank/DDBJ databases">
        <title>The draft genome sequence of Corallococcus exiguus DSM 14696.</title>
        <authorList>
            <person name="Zhang X."/>
            <person name="Zhu H."/>
        </authorList>
    </citation>
    <scope>NUCLEOTIDE SEQUENCE [LARGE SCALE GENOMIC DNA]</scope>
    <source>
        <strain evidence="2 3">DSM 14696</strain>
    </source>
</reference>
<dbReference type="Proteomes" id="UP000537825">
    <property type="component" value="Unassembled WGS sequence"/>
</dbReference>
<organism evidence="2 3">
    <name type="scientific">Corallococcus exiguus</name>
    <dbReference type="NCBI Taxonomy" id="83462"/>
    <lineage>
        <taxon>Bacteria</taxon>
        <taxon>Pseudomonadati</taxon>
        <taxon>Myxococcota</taxon>
        <taxon>Myxococcia</taxon>
        <taxon>Myxococcales</taxon>
        <taxon>Cystobacterineae</taxon>
        <taxon>Myxococcaceae</taxon>
        <taxon>Corallococcus</taxon>
    </lineage>
</organism>
<protein>
    <submittedName>
        <fullName evidence="2">Uncharacterized protein</fullName>
    </submittedName>
</protein>
<feature type="region of interest" description="Disordered" evidence="1">
    <location>
        <begin position="1"/>
        <end position="23"/>
    </location>
</feature>
<evidence type="ECO:0000313" key="3">
    <source>
        <dbReference type="Proteomes" id="UP000537825"/>
    </source>
</evidence>
<comment type="caution">
    <text evidence="2">The sequence shown here is derived from an EMBL/GenBank/DDBJ whole genome shotgun (WGS) entry which is preliminary data.</text>
</comment>
<dbReference type="EMBL" id="JAAAPK010000004">
    <property type="protein sequence ID" value="NBC41472.1"/>
    <property type="molecule type" value="Genomic_DNA"/>
</dbReference>
<gene>
    <name evidence="2" type="ORF">GTZ93_16765</name>
</gene>
<evidence type="ECO:0000256" key="1">
    <source>
        <dbReference type="SAM" id="MobiDB-lite"/>
    </source>
</evidence>
<keyword evidence="3" id="KW-1185">Reference proteome</keyword>
<accession>A0A7X4YC01</accession>
<name>A0A7X4YC01_9BACT</name>
<dbReference type="AlphaFoldDB" id="A0A7X4YC01"/>